<proteinExistence type="inferred from homology"/>
<dbReference type="EMBL" id="JANBOH010000076">
    <property type="protein sequence ID" value="KAJ1646073.1"/>
    <property type="molecule type" value="Genomic_DNA"/>
</dbReference>
<evidence type="ECO:0000256" key="11">
    <source>
        <dbReference type="ARBA" id="ARBA00023015"/>
    </source>
</evidence>
<dbReference type="GO" id="GO:0005737">
    <property type="term" value="C:cytoplasm"/>
    <property type="evidence" value="ECO:0007669"/>
    <property type="project" value="UniProtKB-SubCell"/>
</dbReference>
<evidence type="ECO:0000256" key="13">
    <source>
        <dbReference type="ARBA" id="ARBA00023242"/>
    </source>
</evidence>
<evidence type="ECO:0000256" key="8">
    <source>
        <dbReference type="ARBA" id="ARBA00022723"/>
    </source>
</evidence>
<dbReference type="Proteomes" id="UP001145021">
    <property type="component" value="Unassembled WGS sequence"/>
</dbReference>
<feature type="region of interest" description="Disordered" evidence="18">
    <location>
        <begin position="83"/>
        <end position="110"/>
    </location>
</feature>
<evidence type="ECO:0000256" key="3">
    <source>
        <dbReference type="ARBA" id="ARBA00004286"/>
    </source>
</evidence>
<evidence type="ECO:0000256" key="15">
    <source>
        <dbReference type="PIRSR" id="PIRSR037913-1"/>
    </source>
</evidence>
<keyword evidence="7" id="KW-0678">Repressor</keyword>
<name>A0A9W8CKK1_9FUNG</name>
<reference evidence="20" key="1">
    <citation type="submission" date="2022-07" db="EMBL/GenBank/DDBJ databases">
        <title>Phylogenomic reconstructions and comparative analyses of Kickxellomycotina fungi.</title>
        <authorList>
            <person name="Reynolds N.K."/>
            <person name="Stajich J.E."/>
            <person name="Barry K."/>
            <person name="Grigoriev I.V."/>
            <person name="Crous P."/>
            <person name="Smith M.E."/>
        </authorList>
    </citation>
    <scope>NUCLEOTIDE SEQUENCE</scope>
    <source>
        <strain evidence="20">NBRC 105413</strain>
    </source>
</reference>
<evidence type="ECO:0000256" key="18">
    <source>
        <dbReference type="SAM" id="MobiDB-lite"/>
    </source>
</evidence>
<comment type="similarity">
    <text evidence="14">Belongs to the histone deacetylase family. HD Type 1 subfamily.</text>
</comment>
<comment type="subcellular location">
    <subcellularLocation>
        <location evidence="3">Chromosome</location>
    </subcellularLocation>
    <subcellularLocation>
        <location evidence="4">Cytoplasm</location>
    </subcellularLocation>
    <subcellularLocation>
        <location evidence="2 14">Nucleus</location>
    </subcellularLocation>
</comment>
<keyword evidence="10 14" id="KW-0156">Chromatin regulator</keyword>
<dbReference type="AlphaFoldDB" id="A0A9W8CKK1"/>
<dbReference type="GO" id="GO:0046872">
    <property type="term" value="F:metal ion binding"/>
    <property type="evidence" value="ECO:0007669"/>
    <property type="project" value="UniProtKB-KW"/>
</dbReference>
<feature type="binding site" evidence="17">
    <location>
        <position position="196"/>
    </location>
    <ligand>
        <name>a divalent metal cation</name>
        <dbReference type="ChEBI" id="CHEBI:60240"/>
    </ligand>
</feature>
<dbReference type="InterPro" id="IPR000286">
    <property type="entry name" value="HDACs"/>
</dbReference>
<organism evidence="20 21">
    <name type="scientific">Coemansia asiatica</name>
    <dbReference type="NCBI Taxonomy" id="1052880"/>
    <lineage>
        <taxon>Eukaryota</taxon>
        <taxon>Fungi</taxon>
        <taxon>Fungi incertae sedis</taxon>
        <taxon>Zoopagomycota</taxon>
        <taxon>Kickxellomycotina</taxon>
        <taxon>Kickxellomycetes</taxon>
        <taxon>Kickxellales</taxon>
        <taxon>Kickxellaceae</taxon>
        <taxon>Coemansia</taxon>
    </lineage>
</organism>
<feature type="compositionally biased region" description="Acidic residues" evidence="18">
    <location>
        <begin position="83"/>
        <end position="101"/>
    </location>
</feature>
<dbReference type="SUPFAM" id="SSF52768">
    <property type="entry name" value="Arginase/deacetylase"/>
    <property type="match status" value="1"/>
</dbReference>
<dbReference type="GO" id="GO:0141221">
    <property type="term" value="F:histone deacetylase activity, hydrolytic mechanism"/>
    <property type="evidence" value="ECO:0007669"/>
    <property type="project" value="UniProtKB-EC"/>
</dbReference>
<keyword evidence="9 14" id="KW-0378">Hydrolase</keyword>
<evidence type="ECO:0000313" key="20">
    <source>
        <dbReference type="EMBL" id="KAJ1646073.1"/>
    </source>
</evidence>
<dbReference type="PRINTS" id="PR01270">
    <property type="entry name" value="HDASUPER"/>
</dbReference>
<keyword evidence="5" id="KW-0158">Chromosome</keyword>
<dbReference type="Gene3D" id="3.40.800.20">
    <property type="entry name" value="Histone deacetylase domain"/>
    <property type="match status" value="1"/>
</dbReference>
<dbReference type="GO" id="GO:0005694">
    <property type="term" value="C:chromosome"/>
    <property type="evidence" value="ECO:0007669"/>
    <property type="project" value="UniProtKB-SubCell"/>
</dbReference>
<keyword evidence="21" id="KW-1185">Reference proteome</keyword>
<keyword evidence="6" id="KW-0963">Cytoplasm</keyword>
<evidence type="ECO:0000256" key="4">
    <source>
        <dbReference type="ARBA" id="ARBA00004496"/>
    </source>
</evidence>
<protein>
    <recommendedName>
        <fullName evidence="14">Histone deacetylase</fullName>
        <ecNumber evidence="14">3.5.1.98</ecNumber>
    </recommendedName>
</protein>
<accession>A0A9W8CKK1</accession>
<feature type="binding site" evidence="16">
    <location>
        <position position="119"/>
    </location>
    <ligand>
        <name>substrate</name>
    </ligand>
</feature>
<dbReference type="GO" id="GO:0031507">
    <property type="term" value="P:heterochromatin formation"/>
    <property type="evidence" value="ECO:0007669"/>
    <property type="project" value="TreeGrafter"/>
</dbReference>
<feature type="domain" description="Histone deacetylase" evidence="19">
    <location>
        <begin position="26"/>
        <end position="339"/>
    </location>
</feature>
<feature type="binding site" evidence="16">
    <location>
        <position position="324"/>
    </location>
    <ligand>
        <name>substrate</name>
    </ligand>
</feature>
<dbReference type="InterPro" id="IPR037138">
    <property type="entry name" value="His_deacetylse_dom_sf"/>
</dbReference>
<evidence type="ECO:0000259" key="19">
    <source>
        <dbReference type="Pfam" id="PF00850"/>
    </source>
</evidence>
<evidence type="ECO:0000256" key="6">
    <source>
        <dbReference type="ARBA" id="ARBA00022490"/>
    </source>
</evidence>
<feature type="active site" description="Proton acceptor" evidence="15">
    <location>
        <position position="161"/>
    </location>
</feature>
<comment type="catalytic activity">
    <reaction evidence="14">
        <text>N(6)-acetyl-L-lysyl-[histone] + H2O = L-lysyl-[histone] + acetate</text>
        <dbReference type="Rhea" id="RHEA:58196"/>
        <dbReference type="Rhea" id="RHEA-COMP:9845"/>
        <dbReference type="Rhea" id="RHEA-COMP:11338"/>
        <dbReference type="ChEBI" id="CHEBI:15377"/>
        <dbReference type="ChEBI" id="CHEBI:29969"/>
        <dbReference type="ChEBI" id="CHEBI:30089"/>
        <dbReference type="ChEBI" id="CHEBI:61930"/>
        <dbReference type="EC" id="3.5.1.98"/>
    </reaction>
</comment>
<evidence type="ECO:0000256" key="1">
    <source>
        <dbReference type="ARBA" id="ARBA00001968"/>
    </source>
</evidence>
<feature type="binding site" evidence="17">
    <location>
        <position position="198"/>
    </location>
    <ligand>
        <name>a divalent metal cation</name>
        <dbReference type="ChEBI" id="CHEBI:60240"/>
    </ligand>
</feature>
<feature type="binding site" evidence="16">
    <location>
        <position position="169"/>
    </location>
    <ligand>
        <name>substrate</name>
    </ligand>
</feature>
<dbReference type="InterPro" id="IPR023696">
    <property type="entry name" value="Ureohydrolase_dom_sf"/>
</dbReference>
<evidence type="ECO:0000256" key="12">
    <source>
        <dbReference type="ARBA" id="ARBA00023163"/>
    </source>
</evidence>
<dbReference type="InterPro" id="IPR003084">
    <property type="entry name" value="HDAC_I/II"/>
</dbReference>
<keyword evidence="12 14" id="KW-0804">Transcription</keyword>
<comment type="cofactor">
    <cofactor evidence="1">
        <name>a divalent metal cation</name>
        <dbReference type="ChEBI" id="CHEBI:60240"/>
    </cofactor>
</comment>
<keyword evidence="11 14" id="KW-0805">Transcription regulation</keyword>
<dbReference type="PANTHER" id="PTHR10625:SF14">
    <property type="entry name" value="HISTONE DEACETYLASE 8"/>
    <property type="match status" value="1"/>
</dbReference>
<dbReference type="InterPro" id="IPR023801">
    <property type="entry name" value="His_deacetylse_dom"/>
</dbReference>
<keyword evidence="8 17" id="KW-0479">Metal-binding</keyword>
<sequence length="395" mass="43349">MCLEPEKRNVCLVRSAQSIWAADCLPANKGRASMVHSLIDAFNLDKLLTIKIPQAATDDELARFHSEEYVRAACSSASIASEQYDDTSDDEYDDDDDDDDNNYNNNSQGDSRGFGLEFDCAVFDQMEQHVRYIAGGTICAARTLVEGNADIAINWEGGRHHAGRSKAAGFCFVNDIVLGILVLQQRFSRVLYVDLDLHHGDGVQNAFLYSSSVMTLSFHHAERGFYPNSGMTSVEGKGKGTGYSINIALKRGASDSTFVSAFSRISEILVPEFQPDAVVLQCGCDGLAGDPHKIFNLTPDAFVQCLKLAIAWNRPLMLLGGGGYNHADSARCWTRITAAACGADISADQDIPDHRFYTEYPPAFDMRVDAMLLHDENTQKQLDEKVSEIKSLGGF</sequence>
<evidence type="ECO:0000256" key="17">
    <source>
        <dbReference type="PIRSR" id="PIRSR037913-3"/>
    </source>
</evidence>
<gene>
    <name evidence="20" type="primary">HDAC8</name>
    <name evidence="20" type="ORF">LPJ64_002400</name>
</gene>
<evidence type="ECO:0000256" key="14">
    <source>
        <dbReference type="PIRNR" id="PIRNR037913"/>
    </source>
</evidence>
<dbReference type="Pfam" id="PF00850">
    <property type="entry name" value="Hist_deacetyl"/>
    <property type="match status" value="1"/>
</dbReference>
<dbReference type="GO" id="GO:0005634">
    <property type="term" value="C:nucleus"/>
    <property type="evidence" value="ECO:0007669"/>
    <property type="project" value="UniProtKB-SubCell"/>
</dbReference>
<evidence type="ECO:0000256" key="9">
    <source>
        <dbReference type="ARBA" id="ARBA00022801"/>
    </source>
</evidence>
<keyword evidence="13 14" id="KW-0539">Nucleus</keyword>
<comment type="caution">
    <text evidence="20">The sequence shown here is derived from an EMBL/GenBank/DDBJ whole genome shotgun (WGS) entry which is preliminary data.</text>
</comment>
<dbReference type="EC" id="3.5.1.98" evidence="14"/>
<evidence type="ECO:0000256" key="2">
    <source>
        <dbReference type="ARBA" id="ARBA00004123"/>
    </source>
</evidence>
<feature type="binding site" evidence="17">
    <location>
        <position position="285"/>
    </location>
    <ligand>
        <name>a divalent metal cation</name>
        <dbReference type="ChEBI" id="CHEBI:60240"/>
    </ligand>
</feature>
<evidence type="ECO:0000256" key="7">
    <source>
        <dbReference type="ARBA" id="ARBA00022491"/>
    </source>
</evidence>
<evidence type="ECO:0000313" key="21">
    <source>
        <dbReference type="Proteomes" id="UP001145021"/>
    </source>
</evidence>
<evidence type="ECO:0000256" key="10">
    <source>
        <dbReference type="ARBA" id="ARBA00022853"/>
    </source>
</evidence>
<dbReference type="PIRSF" id="PIRSF037913">
    <property type="entry name" value="His_deacetylse_1"/>
    <property type="match status" value="1"/>
</dbReference>
<evidence type="ECO:0000256" key="5">
    <source>
        <dbReference type="ARBA" id="ARBA00022454"/>
    </source>
</evidence>
<evidence type="ECO:0000256" key="16">
    <source>
        <dbReference type="PIRSR" id="PIRSR037913-2"/>
    </source>
</evidence>
<dbReference type="PANTHER" id="PTHR10625">
    <property type="entry name" value="HISTONE DEACETYLASE HDAC1-RELATED"/>
    <property type="match status" value="1"/>
</dbReference>